<feature type="region of interest" description="Disordered" evidence="1">
    <location>
        <begin position="295"/>
        <end position="337"/>
    </location>
</feature>
<feature type="compositionally biased region" description="Basic and acidic residues" evidence="1">
    <location>
        <begin position="92"/>
        <end position="105"/>
    </location>
</feature>
<feature type="compositionally biased region" description="Acidic residues" evidence="1">
    <location>
        <begin position="296"/>
        <end position="308"/>
    </location>
</feature>
<feature type="compositionally biased region" description="Basic and acidic residues" evidence="1">
    <location>
        <begin position="48"/>
        <end position="64"/>
    </location>
</feature>
<keyword evidence="2" id="KW-0732">Signal</keyword>
<feature type="compositionally biased region" description="Basic and acidic residues" evidence="1">
    <location>
        <begin position="29"/>
        <end position="38"/>
    </location>
</feature>
<feature type="compositionally biased region" description="Basic and acidic residues" evidence="1">
    <location>
        <begin position="73"/>
        <end position="85"/>
    </location>
</feature>
<dbReference type="AlphaFoldDB" id="A0A7R8UZX8"/>
<accession>A0A7R8UZX8</accession>
<dbReference type="EMBL" id="LR899013">
    <property type="protein sequence ID" value="CAD7090260.1"/>
    <property type="molecule type" value="Genomic_DNA"/>
</dbReference>
<feature type="region of interest" description="Disordered" evidence="1">
    <location>
        <begin position="434"/>
        <end position="512"/>
    </location>
</feature>
<dbReference type="Proteomes" id="UP000594454">
    <property type="component" value="Chromosome 5"/>
</dbReference>
<gene>
    <name evidence="3" type="ORF">HERILL_LOCUS12754</name>
</gene>
<feature type="compositionally biased region" description="Polar residues" evidence="1">
    <location>
        <begin position="502"/>
        <end position="512"/>
    </location>
</feature>
<evidence type="ECO:0000256" key="2">
    <source>
        <dbReference type="SAM" id="SignalP"/>
    </source>
</evidence>
<organism evidence="3 4">
    <name type="scientific">Hermetia illucens</name>
    <name type="common">Black soldier fly</name>
    <dbReference type="NCBI Taxonomy" id="343691"/>
    <lineage>
        <taxon>Eukaryota</taxon>
        <taxon>Metazoa</taxon>
        <taxon>Ecdysozoa</taxon>
        <taxon>Arthropoda</taxon>
        <taxon>Hexapoda</taxon>
        <taxon>Insecta</taxon>
        <taxon>Pterygota</taxon>
        <taxon>Neoptera</taxon>
        <taxon>Endopterygota</taxon>
        <taxon>Diptera</taxon>
        <taxon>Brachycera</taxon>
        <taxon>Stratiomyomorpha</taxon>
        <taxon>Stratiomyidae</taxon>
        <taxon>Hermetiinae</taxon>
        <taxon>Hermetia</taxon>
    </lineage>
</organism>
<protein>
    <submittedName>
        <fullName evidence="3">Uncharacterized protein</fullName>
    </submittedName>
</protein>
<keyword evidence="4" id="KW-1185">Reference proteome</keyword>
<dbReference type="InParanoid" id="A0A7R8UZX8"/>
<sequence length="512" mass="59670">MRTVHFILLLILVVYDCIQPTHQGPVQTAKERDLKQEQDVSDYSLGKDVGDSHEKYQGETRSSEESDATSSQVEDRLTAEDEKLTSRGNSKNVDESRKGYYKDNENVDQQEDDDDSYEKRQVKVHSKKERAAKSQMTDAMKKSKRHQWSEDSEEDNRDERHNQKQDVYERNNNEQGRYNARKSNNEEEYAAEQQGLKHSMPQRNLNSRYSEMRTMLKLSQQRPGSQADTPNNQHHNTEEERWDVAEPSTSSNRKNRKASESQVYSNVNDSPALPDNDDDYFSRILSPVSARRMFQENDDDEDSDEDSTNPESSQSKIKNRKYGPKMSQDSDDYDDEDPFLIVPSRIAKRGMFLGKKIHEKKDELKHSKWSKTWGLHHNQHQNKKHDQHHGLFHNRHPGAGHYQHHQQKWSKVKTEHPHPLTKNGKTLFARQVDSDETQVSVPEDYSIGGGMSAEINNPSYYVKEDRETEAADDRKNRKESMTLQQDDQPSRMSNRILRESTKIGQNSRGIYW</sequence>
<feature type="compositionally biased region" description="Basic and acidic residues" evidence="1">
    <location>
        <begin position="462"/>
        <end position="480"/>
    </location>
</feature>
<evidence type="ECO:0000313" key="4">
    <source>
        <dbReference type="Proteomes" id="UP000594454"/>
    </source>
</evidence>
<feature type="region of interest" description="Disordered" evidence="1">
    <location>
        <begin position="25"/>
        <end position="281"/>
    </location>
</feature>
<feature type="compositionally biased region" description="Basic and acidic residues" evidence="1">
    <location>
        <begin position="157"/>
        <end position="172"/>
    </location>
</feature>
<feature type="compositionally biased region" description="Polar residues" evidence="1">
    <location>
        <begin position="260"/>
        <end position="269"/>
    </location>
</feature>
<reference evidence="3 4" key="1">
    <citation type="submission" date="2020-11" db="EMBL/GenBank/DDBJ databases">
        <authorList>
            <person name="Wallbank WR R."/>
            <person name="Pardo Diaz C."/>
            <person name="Kozak K."/>
            <person name="Martin S."/>
            <person name="Jiggins C."/>
            <person name="Moest M."/>
            <person name="Warren A I."/>
            <person name="Generalovic N T."/>
            <person name="Byers J.R.P. K."/>
            <person name="Montejo-Kovacevich G."/>
            <person name="Yen C E."/>
        </authorList>
    </citation>
    <scope>NUCLEOTIDE SEQUENCE [LARGE SCALE GENOMIC DNA]</scope>
</reference>
<feature type="chain" id="PRO_5031393500" evidence="2">
    <location>
        <begin position="24"/>
        <end position="512"/>
    </location>
</feature>
<feature type="compositionally biased region" description="Polar residues" evidence="1">
    <location>
        <begin position="217"/>
        <end position="234"/>
    </location>
</feature>
<feature type="compositionally biased region" description="Basic and acidic residues" evidence="1">
    <location>
        <begin position="235"/>
        <end position="244"/>
    </location>
</feature>
<feature type="compositionally biased region" description="Polar residues" evidence="1">
    <location>
        <begin position="481"/>
        <end position="493"/>
    </location>
</feature>
<feature type="signal peptide" evidence="2">
    <location>
        <begin position="1"/>
        <end position="23"/>
    </location>
</feature>
<name>A0A7R8UZX8_HERIL</name>
<feature type="compositionally biased region" description="Acidic residues" evidence="1">
    <location>
        <begin position="106"/>
        <end position="116"/>
    </location>
</feature>
<evidence type="ECO:0000313" key="3">
    <source>
        <dbReference type="EMBL" id="CAD7090260.1"/>
    </source>
</evidence>
<proteinExistence type="predicted"/>
<evidence type="ECO:0000256" key="1">
    <source>
        <dbReference type="SAM" id="MobiDB-lite"/>
    </source>
</evidence>